<keyword evidence="1" id="KW-0732">Signal</keyword>
<keyword evidence="4" id="KW-1185">Reference proteome</keyword>
<dbReference type="InterPro" id="IPR050111">
    <property type="entry name" value="C-type_lectin/snaclec_domain"/>
</dbReference>
<dbReference type="PROSITE" id="PS50041">
    <property type="entry name" value="C_TYPE_LECTIN_2"/>
    <property type="match status" value="2"/>
</dbReference>
<dbReference type="SMART" id="SM00034">
    <property type="entry name" value="CLECT"/>
    <property type="match status" value="2"/>
</dbReference>
<organism evidence="3 4">
    <name type="scientific">Plakobranchus ocellatus</name>
    <dbReference type="NCBI Taxonomy" id="259542"/>
    <lineage>
        <taxon>Eukaryota</taxon>
        <taxon>Metazoa</taxon>
        <taxon>Spiralia</taxon>
        <taxon>Lophotrochozoa</taxon>
        <taxon>Mollusca</taxon>
        <taxon>Gastropoda</taxon>
        <taxon>Heterobranchia</taxon>
        <taxon>Euthyneura</taxon>
        <taxon>Panpulmonata</taxon>
        <taxon>Sacoglossa</taxon>
        <taxon>Placobranchoidea</taxon>
        <taxon>Plakobranchidae</taxon>
        <taxon>Plakobranchus</taxon>
    </lineage>
</organism>
<dbReference type="InterPro" id="IPR016186">
    <property type="entry name" value="C-type_lectin-like/link_sf"/>
</dbReference>
<dbReference type="Proteomes" id="UP000735302">
    <property type="component" value="Unassembled WGS sequence"/>
</dbReference>
<comment type="caution">
    <text evidence="3">The sequence shown here is derived from an EMBL/GenBank/DDBJ whole genome shotgun (WGS) entry which is preliminary data.</text>
</comment>
<dbReference type="InterPro" id="IPR016187">
    <property type="entry name" value="CTDL_fold"/>
</dbReference>
<dbReference type="AlphaFoldDB" id="A0AAV3ZUD8"/>
<reference evidence="3 4" key="1">
    <citation type="journal article" date="2021" name="Elife">
        <title>Chloroplast acquisition without the gene transfer in kleptoplastic sea slugs, Plakobranchus ocellatus.</title>
        <authorList>
            <person name="Maeda T."/>
            <person name="Takahashi S."/>
            <person name="Yoshida T."/>
            <person name="Shimamura S."/>
            <person name="Takaki Y."/>
            <person name="Nagai Y."/>
            <person name="Toyoda A."/>
            <person name="Suzuki Y."/>
            <person name="Arimoto A."/>
            <person name="Ishii H."/>
            <person name="Satoh N."/>
            <person name="Nishiyama T."/>
            <person name="Hasebe M."/>
            <person name="Maruyama T."/>
            <person name="Minagawa J."/>
            <person name="Obokata J."/>
            <person name="Shigenobu S."/>
        </authorList>
    </citation>
    <scope>NUCLEOTIDE SEQUENCE [LARGE SCALE GENOMIC DNA]</scope>
</reference>
<evidence type="ECO:0000313" key="3">
    <source>
        <dbReference type="EMBL" id="GFN98028.1"/>
    </source>
</evidence>
<dbReference type="Gene3D" id="3.10.100.10">
    <property type="entry name" value="Mannose-Binding Protein A, subunit A"/>
    <property type="match status" value="2"/>
</dbReference>
<accession>A0AAV3ZUD8</accession>
<protein>
    <submittedName>
        <fullName evidence="3">Macrophage mannose receptor 1-like</fullName>
    </submittedName>
</protein>
<dbReference type="Pfam" id="PF00059">
    <property type="entry name" value="Lectin_C"/>
    <property type="match status" value="2"/>
</dbReference>
<feature type="signal peptide" evidence="1">
    <location>
        <begin position="1"/>
        <end position="26"/>
    </location>
</feature>
<dbReference type="EMBL" id="BLXT01002832">
    <property type="protein sequence ID" value="GFN98028.1"/>
    <property type="molecule type" value="Genomic_DNA"/>
</dbReference>
<proteinExistence type="predicted"/>
<dbReference type="PANTHER" id="PTHR22803">
    <property type="entry name" value="MANNOSE, PHOSPHOLIPASE, LECTIN RECEPTOR RELATED"/>
    <property type="match status" value="1"/>
</dbReference>
<evidence type="ECO:0000313" key="4">
    <source>
        <dbReference type="Proteomes" id="UP000735302"/>
    </source>
</evidence>
<sequence length="378" mass="43630">MATFGQCCFLIVWTTFFTTFFANTQASIPCEPEWVKTPSGETCVHVHQTPHKSWHDARLACQSFGGDLVTVRDSTKNNFVGGLIPHNLWMGYWIGLHYKPAEDRWHWLDEEKTLTYNDWGRKPKRTSTKQCAFKYRVNELWVNWYTSECDGKQSYICEKPLAFPCYSGWMKSPSGEVCVKRFGDRLYKRLSWRHARGMCLGLGGDLMTIRDESISNFIKDRVVAGDGFPSWIGFNELIFGDRWLWLGTNATPTHTEWIDGYPVRTNENCEGVMKVKGQAAPWKTYQCSFRLGYICETPPPPHCYYEGTTYRHGAQISLELACGNPHTCSYSRWIPNTYQCLWKQMCLNLNETREGRTCSKDLDDGTRMILQKQVDAPS</sequence>
<keyword evidence="3" id="KW-0675">Receptor</keyword>
<feature type="domain" description="C-type lectin" evidence="2">
    <location>
        <begin position="39"/>
        <end position="158"/>
    </location>
</feature>
<feature type="domain" description="C-type lectin" evidence="2">
    <location>
        <begin position="182"/>
        <end position="296"/>
    </location>
</feature>
<dbReference type="SUPFAM" id="SSF56436">
    <property type="entry name" value="C-type lectin-like"/>
    <property type="match status" value="2"/>
</dbReference>
<evidence type="ECO:0000256" key="1">
    <source>
        <dbReference type="SAM" id="SignalP"/>
    </source>
</evidence>
<gene>
    <name evidence="3" type="ORF">PoB_002453400</name>
</gene>
<dbReference type="InterPro" id="IPR001304">
    <property type="entry name" value="C-type_lectin-like"/>
</dbReference>
<feature type="chain" id="PRO_5043786121" evidence="1">
    <location>
        <begin position="27"/>
        <end position="378"/>
    </location>
</feature>
<evidence type="ECO:0000259" key="2">
    <source>
        <dbReference type="PROSITE" id="PS50041"/>
    </source>
</evidence>
<dbReference type="CDD" id="cd00037">
    <property type="entry name" value="CLECT"/>
    <property type="match status" value="2"/>
</dbReference>
<name>A0AAV3ZUD8_9GAST</name>